<dbReference type="PIRSF" id="PIRSF003407">
    <property type="entry name" value="Papvi_E7"/>
    <property type="match status" value="1"/>
</dbReference>
<dbReference type="GO" id="GO:0003677">
    <property type="term" value="F:DNA binding"/>
    <property type="evidence" value="ECO:0007669"/>
    <property type="project" value="UniProtKB-KW"/>
</dbReference>
<evidence type="ECO:0000256" key="13">
    <source>
        <dbReference type="ARBA" id="ARBA00023163"/>
    </source>
</evidence>
<proteinExistence type="inferred from homology"/>
<evidence type="ECO:0000256" key="2">
    <source>
        <dbReference type="ARBA" id="ARBA00022518"/>
    </source>
</evidence>
<evidence type="ECO:0000256" key="12">
    <source>
        <dbReference type="ARBA" id="ARBA00023159"/>
    </source>
</evidence>
<dbReference type="Pfam" id="PF00527">
    <property type="entry name" value="E7"/>
    <property type="match status" value="1"/>
</dbReference>
<keyword evidence="16" id="KW-0899">Viral immunoevasion</keyword>
<dbReference type="GO" id="GO:0039502">
    <property type="term" value="P:symbiont-mediated suppression of host type I interferon-mediated signaling pathway"/>
    <property type="evidence" value="ECO:0007669"/>
    <property type="project" value="UniProtKB-KW"/>
</dbReference>
<evidence type="ECO:0000256" key="14">
    <source>
        <dbReference type="ARBA" id="ARBA00023200"/>
    </source>
</evidence>
<keyword evidence="3" id="KW-1048">Host nucleus</keyword>
<dbReference type="GO" id="GO:0003700">
    <property type="term" value="F:DNA-binding transcription factor activity"/>
    <property type="evidence" value="ECO:0007669"/>
    <property type="project" value="InterPro"/>
</dbReference>
<keyword evidence="9" id="KW-0862">Zinc</keyword>
<keyword evidence="11" id="KW-0238">DNA-binding</keyword>
<dbReference type="Gene3D" id="3.30.160.330">
    <property type="match status" value="1"/>
</dbReference>
<keyword evidence="17" id="KW-1078">G1/S host cell cycle checkpoint dysregulation by virus</keyword>
<reference evidence="18" key="1">
    <citation type="journal article" date="2004" name="J. Gen. Virol.">
        <title>Broad-spectrum detection of papillomaviruses in bovine teat papillomas and healthy teat skin.</title>
        <authorList>
            <person name="Ogawa T."/>
            <person name="Tomita Y."/>
            <person name="Okada M."/>
            <person name="Shinozaki K."/>
            <person name="Kubonoya H."/>
            <person name="Kaiho I."/>
            <person name="Shirasawa H."/>
        </authorList>
    </citation>
    <scope>NUCLEOTIDE SEQUENCE</scope>
    <source>
        <strain evidence="18">BAA5</strain>
    </source>
</reference>
<keyword evidence="1" id="KW-1121">Modulation of host cell cycle by virus</keyword>
<evidence type="ECO:0000256" key="11">
    <source>
        <dbReference type="ARBA" id="ARBA00023125"/>
    </source>
</evidence>
<keyword evidence="7" id="KW-0863">Zinc-finger</keyword>
<dbReference type="InterPro" id="IPR000148">
    <property type="entry name" value="Papilloma_E7"/>
</dbReference>
<feature type="non-terminal residue" evidence="18">
    <location>
        <position position="98"/>
    </location>
</feature>
<keyword evidence="8" id="KW-1114">Inhibition of host interferon signaling pathway by virus</keyword>
<keyword evidence="6" id="KW-0479">Metal-binding</keyword>
<keyword evidence="4" id="KW-0945">Host-virus interaction</keyword>
<dbReference type="EMBL" id="DQ098910">
    <property type="protein sequence ID" value="AAY86724.1"/>
    <property type="molecule type" value="Genomic_DNA"/>
</dbReference>
<dbReference type="GO" id="GO:0008270">
    <property type="term" value="F:zinc ion binding"/>
    <property type="evidence" value="ECO:0007669"/>
    <property type="project" value="UniProtKB-KW"/>
</dbReference>
<evidence type="ECO:0000256" key="9">
    <source>
        <dbReference type="ARBA" id="ARBA00022833"/>
    </source>
</evidence>
<evidence type="ECO:0000256" key="15">
    <source>
        <dbReference type="ARBA" id="ARBA00023258"/>
    </source>
</evidence>
<organism evidence="18">
    <name type="scientific">Bovine papillomavirus</name>
    <dbReference type="NCBI Taxonomy" id="10571"/>
    <lineage>
        <taxon>Viruses</taxon>
        <taxon>Monodnaviria</taxon>
        <taxon>Shotokuvirae</taxon>
        <taxon>Cossaviricota</taxon>
        <taxon>Papovaviricetes</taxon>
        <taxon>Zurhausenvirales</taxon>
        <taxon>Papillomaviridae</taxon>
    </lineage>
</organism>
<evidence type="ECO:0000256" key="7">
    <source>
        <dbReference type="ARBA" id="ARBA00022771"/>
    </source>
</evidence>
<dbReference type="GO" id="GO:0052170">
    <property type="term" value="P:symbiont-mediated suppression of host innate immune response"/>
    <property type="evidence" value="ECO:0007669"/>
    <property type="project" value="UniProtKB-KW"/>
</dbReference>
<keyword evidence="2" id="KW-0244">Early protein</keyword>
<name>A3QME5_9PAPI</name>
<reference evidence="18" key="2">
    <citation type="journal article" date="2007" name="Virus Res.">
        <title>Genus specific features of bovine papillomavirus E6, E7, E5 and E8 proteins.</title>
        <authorList>
            <person name="Tomita Y."/>
            <person name="Ogawa T."/>
            <person name="Jin Z."/>
            <person name="Shirasawa H."/>
        </authorList>
    </citation>
    <scope>NUCLEOTIDE SEQUENCE</scope>
    <source>
        <strain evidence="18">BAA5</strain>
    </source>
</reference>
<evidence type="ECO:0000313" key="18">
    <source>
        <dbReference type="EMBL" id="AAY86724.1"/>
    </source>
</evidence>
<keyword evidence="5" id="KW-1090">Inhibition of host innate immune response by virus</keyword>
<evidence type="ECO:0000256" key="10">
    <source>
        <dbReference type="ARBA" id="ARBA00023015"/>
    </source>
</evidence>
<evidence type="ECO:0000256" key="17">
    <source>
        <dbReference type="ARBA" id="ARBA00023309"/>
    </source>
</evidence>
<keyword evidence="10" id="KW-0805">Transcription regulation</keyword>
<sequence length="98" mass="10599">MRGQAVTLPDITLELTDVVSPVSLDCEEELEIEEVESPDPYAVDASCFNCHTNLRIVVVASPEGIRGLQLLLFGPLSLLCPACATRTCASRRPQRNGS</sequence>
<keyword evidence="12" id="KW-0010">Activator</keyword>
<protein>
    <submittedName>
        <fullName evidence="18">E7</fullName>
    </submittedName>
</protein>
<dbReference type="SUPFAM" id="SSF161234">
    <property type="entry name" value="E7 C-terminal domain-like"/>
    <property type="match status" value="1"/>
</dbReference>
<evidence type="ECO:0000256" key="6">
    <source>
        <dbReference type="ARBA" id="ARBA00022723"/>
    </source>
</evidence>
<evidence type="ECO:0000256" key="3">
    <source>
        <dbReference type="ARBA" id="ARBA00022562"/>
    </source>
</evidence>
<evidence type="ECO:0000256" key="5">
    <source>
        <dbReference type="ARBA" id="ARBA00022632"/>
    </source>
</evidence>
<keyword evidence="13" id="KW-0804">Transcription</keyword>
<accession>A3QME5</accession>
<keyword evidence="14" id="KW-1035">Host cytoplasm</keyword>
<evidence type="ECO:0000256" key="4">
    <source>
        <dbReference type="ARBA" id="ARBA00022581"/>
    </source>
</evidence>
<evidence type="ECO:0000256" key="16">
    <source>
        <dbReference type="ARBA" id="ARBA00023280"/>
    </source>
</evidence>
<keyword evidence="15" id="KW-0922">Interferon antiviral system evasion</keyword>
<evidence type="ECO:0000256" key="1">
    <source>
        <dbReference type="ARBA" id="ARBA00022504"/>
    </source>
</evidence>
<evidence type="ECO:0000256" key="8">
    <source>
        <dbReference type="ARBA" id="ARBA00022830"/>
    </source>
</evidence>
<dbReference type="HAMAP" id="MF_04004">
    <property type="entry name" value="PPV_E7"/>
    <property type="match status" value="1"/>
</dbReference>
<dbReference type="GO" id="GO:0039645">
    <property type="term" value="P:symbiont-mediated perturbation of host cell cycle G1/S transition checkpoint"/>
    <property type="evidence" value="ECO:0007669"/>
    <property type="project" value="UniProtKB-KW"/>
</dbReference>